<dbReference type="GO" id="GO:0005198">
    <property type="term" value="F:structural molecule activity"/>
    <property type="evidence" value="ECO:0007669"/>
    <property type="project" value="InterPro"/>
</dbReference>
<dbReference type="GeneTree" id="ENSGT00940000153309"/>
<dbReference type="SMART" id="SM01391">
    <property type="entry name" value="Filament"/>
    <property type="match status" value="1"/>
</dbReference>
<reference evidence="6" key="2">
    <citation type="submission" date="2025-09" db="UniProtKB">
        <authorList>
            <consortium name="Ensembl"/>
        </authorList>
    </citation>
    <scope>IDENTIFICATION</scope>
</reference>
<dbReference type="GO" id="GO:0005882">
    <property type="term" value="C:intermediate filament"/>
    <property type="evidence" value="ECO:0007669"/>
    <property type="project" value="UniProtKB-KW"/>
</dbReference>
<organism evidence="6 7">
    <name type="scientific">Eptatretus burgeri</name>
    <name type="common">Inshore hagfish</name>
    <dbReference type="NCBI Taxonomy" id="7764"/>
    <lineage>
        <taxon>Eukaryota</taxon>
        <taxon>Metazoa</taxon>
        <taxon>Chordata</taxon>
        <taxon>Craniata</taxon>
        <taxon>Vertebrata</taxon>
        <taxon>Cyclostomata</taxon>
        <taxon>Myxini</taxon>
        <taxon>Myxiniformes</taxon>
        <taxon>Myxinidae</taxon>
        <taxon>Eptatretinae</taxon>
        <taxon>Eptatretus</taxon>
    </lineage>
</organism>
<dbReference type="Proteomes" id="UP000694388">
    <property type="component" value="Unplaced"/>
</dbReference>
<evidence type="ECO:0000256" key="3">
    <source>
        <dbReference type="SAM" id="Coils"/>
    </source>
</evidence>
<dbReference type="Gene3D" id="1.20.5.1160">
    <property type="entry name" value="Vasodilator-stimulated phosphoprotein"/>
    <property type="match status" value="1"/>
</dbReference>
<evidence type="ECO:0000259" key="5">
    <source>
        <dbReference type="PROSITE" id="PS51842"/>
    </source>
</evidence>
<accession>A0A8C4PYR7</accession>
<proteinExistence type="predicted"/>
<feature type="domain" description="IF rod" evidence="5">
    <location>
        <begin position="108"/>
        <end position="391"/>
    </location>
</feature>
<evidence type="ECO:0000256" key="4">
    <source>
        <dbReference type="SAM" id="MobiDB-lite"/>
    </source>
</evidence>
<evidence type="ECO:0000256" key="1">
    <source>
        <dbReference type="ARBA" id="ARBA00022754"/>
    </source>
</evidence>
<feature type="region of interest" description="Disordered" evidence="4">
    <location>
        <begin position="26"/>
        <end position="56"/>
    </location>
</feature>
<dbReference type="Ensembl" id="ENSEBUT00000005985.1">
    <property type="protein sequence ID" value="ENSEBUP00000005546.1"/>
    <property type="gene ID" value="ENSEBUG00000003758.1"/>
</dbReference>
<feature type="compositionally biased region" description="Low complexity" evidence="4">
    <location>
        <begin position="44"/>
        <end position="55"/>
    </location>
</feature>
<keyword evidence="7" id="KW-1185">Reference proteome</keyword>
<dbReference type="PROSITE" id="PS51842">
    <property type="entry name" value="IF_ROD_2"/>
    <property type="match status" value="1"/>
</dbReference>
<reference evidence="6" key="1">
    <citation type="submission" date="2025-08" db="UniProtKB">
        <authorList>
            <consortium name="Ensembl"/>
        </authorList>
    </citation>
    <scope>IDENTIFICATION</scope>
</reference>
<dbReference type="AlphaFoldDB" id="A0A8C4PYR7"/>
<dbReference type="InterPro" id="IPR039008">
    <property type="entry name" value="IF_rod_dom"/>
</dbReference>
<feature type="coiled-coil region" evidence="3">
    <location>
        <begin position="105"/>
        <end position="255"/>
    </location>
</feature>
<feature type="compositionally biased region" description="Polar residues" evidence="4">
    <location>
        <begin position="1"/>
        <end position="18"/>
    </location>
</feature>
<dbReference type="Pfam" id="PF00038">
    <property type="entry name" value="Filament"/>
    <property type="match status" value="1"/>
</dbReference>
<dbReference type="PANTHER" id="PTHR23239:SF344">
    <property type="entry name" value="KERATIN, TYPE I CYTOSKELETAL 15-LIKE"/>
    <property type="match status" value="1"/>
</dbReference>
<name>A0A8C4PYR7_EPTBU</name>
<dbReference type="SUPFAM" id="SSF64593">
    <property type="entry name" value="Intermediate filament protein, coiled coil region"/>
    <property type="match status" value="1"/>
</dbReference>
<keyword evidence="2 3" id="KW-0175">Coiled coil</keyword>
<sequence length="391" mass="44401">MDQTERMLSNMSVSSMETSGIDRYRTSSLPRKHGFSSQSLTVGSRQQSSFSSRTSILGGGSRHSFQSIGKWVNGGFSSGSAHSVSSAFSPGYGSGASRFQSMVLAHSEKETLQQLNDRLDDYLKRVRSLESYNSKIEMEIKHLITSYGPEMIDWESQEKHLEELRVQLAELTLDNANLSMQAETNYLSIKDFQIKLEIEQNLCHNIEMDINEMRKEIDSINLNILELEGNNESLVASLVMMKKQHKERVKELKANIAVEDLSNVQVDSIQGMDLLAVLTSIREEYNRLSKKNEQDAEVWYREKIQNIKEVVGQGEAELNPLNEQLHSLRQEHHNLQLTINSSGTKKEFLRKSLTDVEIHFNSERNRMKGYLGQYESTLAGLKEAGKTARCL</sequence>
<dbReference type="Gene3D" id="1.20.5.500">
    <property type="entry name" value="Single helix bin"/>
    <property type="match status" value="1"/>
</dbReference>
<protein>
    <recommendedName>
        <fullName evidence="5">IF rod domain-containing protein</fullName>
    </recommendedName>
</protein>
<evidence type="ECO:0000313" key="6">
    <source>
        <dbReference type="Ensembl" id="ENSEBUP00000005546.1"/>
    </source>
</evidence>
<keyword evidence="1" id="KW-0403">Intermediate filament</keyword>
<evidence type="ECO:0000256" key="2">
    <source>
        <dbReference type="ARBA" id="ARBA00023054"/>
    </source>
</evidence>
<dbReference type="PRINTS" id="PR01248">
    <property type="entry name" value="TYPE1KERATIN"/>
</dbReference>
<feature type="region of interest" description="Disordered" evidence="4">
    <location>
        <begin position="1"/>
        <end position="20"/>
    </location>
</feature>
<dbReference type="PANTHER" id="PTHR23239">
    <property type="entry name" value="INTERMEDIATE FILAMENT"/>
    <property type="match status" value="1"/>
</dbReference>
<dbReference type="InterPro" id="IPR002957">
    <property type="entry name" value="Keratin_I"/>
</dbReference>
<evidence type="ECO:0000313" key="7">
    <source>
        <dbReference type="Proteomes" id="UP000694388"/>
    </source>
</evidence>